<feature type="transmembrane region" description="Helical" evidence="6">
    <location>
        <begin position="154"/>
        <end position="176"/>
    </location>
</feature>
<feature type="transmembrane region" description="Helical" evidence="6">
    <location>
        <begin position="312"/>
        <end position="333"/>
    </location>
</feature>
<feature type="transmembrane region" description="Helical" evidence="6">
    <location>
        <begin position="182"/>
        <end position="203"/>
    </location>
</feature>
<comment type="caution">
    <text evidence="7">The sequence shown here is derived from an EMBL/GenBank/DDBJ whole genome shotgun (WGS) entry which is preliminary data.</text>
</comment>
<feature type="transmembrane region" description="Helical" evidence="6">
    <location>
        <begin position="125"/>
        <end position="147"/>
    </location>
</feature>
<dbReference type="InterPro" id="IPR002797">
    <property type="entry name" value="Polysacc_synth"/>
</dbReference>
<evidence type="ECO:0000256" key="5">
    <source>
        <dbReference type="ARBA" id="ARBA00023136"/>
    </source>
</evidence>
<sequence>MNQLKIGIVLNYVSVAATFVIGLLYTPFLIRTLGQADYGIYSLALAIAGYLSLLDLGIGNAIVRYIAQNQAIGTKDKEARLVGYFFKLFSYIGLATLVIGISIAMNLQNVISSDFTNEQIETLQWMILILTVNFAVGFILNTFSAVLQAYEKFIFLKLANVLRVSLTPIISVFYLFYSTNLIVLTVILTVVNSAVLMVSYFYYKKSLKINMSFERVQKDLKKEILGYSIVIFVVAIADKIYWQTDQILLGILKNPETVAVFALAIQFVNIFMSLSIAINSVFLPRVTHIVSAENYVNQLNALFIKVSKFQTFVMGLFLSGFIIIGEIFIELWVGKTFELTYVIVLILMSTFSLDLIQNLGLVIMQAKGKYIFRAYTLIICSLLNVLISIPIIKIYGSLGTAIITAIFVFIGNVLVLNIYYHQKLQLDMLAYWREIGKLIGSISVVALLGFVLKGIFLVDDWASLFTYIVIYSVLYCVVIYFTYLSKNEKRWIINKVKRLKNRD</sequence>
<proteinExistence type="predicted"/>
<dbReference type="PANTHER" id="PTHR30250">
    <property type="entry name" value="PST FAMILY PREDICTED COLANIC ACID TRANSPORTER"/>
    <property type="match status" value="1"/>
</dbReference>
<feature type="transmembrane region" description="Helical" evidence="6">
    <location>
        <begin position="339"/>
        <end position="363"/>
    </location>
</feature>
<feature type="transmembrane region" description="Helical" evidence="6">
    <location>
        <begin position="464"/>
        <end position="483"/>
    </location>
</feature>
<evidence type="ECO:0000256" key="1">
    <source>
        <dbReference type="ARBA" id="ARBA00004651"/>
    </source>
</evidence>
<reference evidence="7 8" key="1">
    <citation type="submission" date="2022-03" db="EMBL/GenBank/DDBJ databases">
        <authorList>
            <person name="Jo J.-H."/>
            <person name="Im W.-T."/>
        </authorList>
    </citation>
    <scope>NUCLEOTIDE SEQUENCE [LARGE SCALE GENOMIC DNA]</scope>
    <source>
        <strain evidence="7 8">MA9</strain>
    </source>
</reference>
<name>A0ABS9U8F5_9BACL</name>
<feature type="transmembrane region" description="Helical" evidence="6">
    <location>
        <begin position="438"/>
        <end position="458"/>
    </location>
</feature>
<feature type="transmembrane region" description="Helical" evidence="6">
    <location>
        <begin position="398"/>
        <end position="418"/>
    </location>
</feature>
<dbReference type="InterPro" id="IPR050833">
    <property type="entry name" value="Poly_Biosynth_Transport"/>
</dbReference>
<dbReference type="Pfam" id="PF01943">
    <property type="entry name" value="Polysacc_synt"/>
    <property type="match status" value="1"/>
</dbReference>
<dbReference type="EMBL" id="JAKZFC010000001">
    <property type="protein sequence ID" value="MCH7320609.1"/>
    <property type="molecule type" value="Genomic_DNA"/>
</dbReference>
<evidence type="ECO:0000313" key="8">
    <source>
        <dbReference type="Proteomes" id="UP001316087"/>
    </source>
</evidence>
<feature type="transmembrane region" description="Helical" evidence="6">
    <location>
        <begin position="224"/>
        <end position="242"/>
    </location>
</feature>
<accession>A0ABS9U8F5</accession>
<feature type="transmembrane region" description="Helical" evidence="6">
    <location>
        <begin position="370"/>
        <end position="392"/>
    </location>
</feature>
<organism evidence="7 8">
    <name type="scientific">Solibacillus palustris</name>
    <dbReference type="NCBI Taxonomy" id="2908203"/>
    <lineage>
        <taxon>Bacteria</taxon>
        <taxon>Bacillati</taxon>
        <taxon>Bacillota</taxon>
        <taxon>Bacilli</taxon>
        <taxon>Bacillales</taxon>
        <taxon>Caryophanaceae</taxon>
        <taxon>Solibacillus</taxon>
    </lineage>
</organism>
<keyword evidence="4 6" id="KW-1133">Transmembrane helix</keyword>
<dbReference type="RefSeq" id="WP_241367623.1">
    <property type="nucleotide sequence ID" value="NZ_JAKZFC010000001.1"/>
</dbReference>
<feature type="transmembrane region" description="Helical" evidence="6">
    <location>
        <begin position="40"/>
        <end position="63"/>
    </location>
</feature>
<feature type="transmembrane region" description="Helical" evidence="6">
    <location>
        <begin position="7"/>
        <end position="28"/>
    </location>
</feature>
<protein>
    <submittedName>
        <fullName evidence="7">Oligosaccharide flippase family protein</fullName>
    </submittedName>
</protein>
<gene>
    <name evidence="7" type="ORF">LZ480_01810</name>
</gene>
<evidence type="ECO:0000256" key="3">
    <source>
        <dbReference type="ARBA" id="ARBA00022692"/>
    </source>
</evidence>
<keyword evidence="2" id="KW-1003">Cell membrane</keyword>
<evidence type="ECO:0000256" key="6">
    <source>
        <dbReference type="SAM" id="Phobius"/>
    </source>
</evidence>
<keyword evidence="3 6" id="KW-0812">Transmembrane</keyword>
<dbReference type="Proteomes" id="UP001316087">
    <property type="component" value="Unassembled WGS sequence"/>
</dbReference>
<feature type="transmembrane region" description="Helical" evidence="6">
    <location>
        <begin position="258"/>
        <end position="278"/>
    </location>
</feature>
<keyword evidence="5 6" id="KW-0472">Membrane</keyword>
<keyword evidence="8" id="KW-1185">Reference proteome</keyword>
<feature type="transmembrane region" description="Helical" evidence="6">
    <location>
        <begin position="84"/>
        <end position="105"/>
    </location>
</feature>
<comment type="subcellular location">
    <subcellularLocation>
        <location evidence="1">Cell membrane</location>
        <topology evidence="1">Multi-pass membrane protein</topology>
    </subcellularLocation>
</comment>
<dbReference type="PANTHER" id="PTHR30250:SF26">
    <property type="entry name" value="PSMA PROTEIN"/>
    <property type="match status" value="1"/>
</dbReference>
<evidence type="ECO:0000256" key="2">
    <source>
        <dbReference type="ARBA" id="ARBA00022475"/>
    </source>
</evidence>
<evidence type="ECO:0000313" key="7">
    <source>
        <dbReference type="EMBL" id="MCH7320609.1"/>
    </source>
</evidence>
<evidence type="ECO:0000256" key="4">
    <source>
        <dbReference type="ARBA" id="ARBA00022989"/>
    </source>
</evidence>